<accession>A0A3N2PIX8</accession>
<protein>
    <submittedName>
        <fullName evidence="4">3-oxoacyl-reductase</fullName>
    </submittedName>
</protein>
<dbReference type="InterPro" id="IPR002347">
    <property type="entry name" value="SDR_fam"/>
</dbReference>
<gene>
    <name evidence="4" type="ORF">SODALDRAFT_302468</name>
</gene>
<name>A0A3N2PIX8_SODAK</name>
<dbReference type="STRING" id="1314773.A0A3N2PIX8"/>
<dbReference type="OrthoDB" id="1669814at2759"/>
<dbReference type="FunFam" id="3.40.50.720:FF:000084">
    <property type="entry name" value="Short-chain dehydrogenase reductase"/>
    <property type="match status" value="1"/>
</dbReference>
<organism evidence="4 5">
    <name type="scientific">Sodiomyces alkalinus (strain CBS 110278 / VKM F-3762 / F11)</name>
    <name type="common">Alkaliphilic filamentous fungus</name>
    <dbReference type="NCBI Taxonomy" id="1314773"/>
    <lineage>
        <taxon>Eukaryota</taxon>
        <taxon>Fungi</taxon>
        <taxon>Dikarya</taxon>
        <taxon>Ascomycota</taxon>
        <taxon>Pezizomycotina</taxon>
        <taxon>Sordariomycetes</taxon>
        <taxon>Hypocreomycetidae</taxon>
        <taxon>Glomerellales</taxon>
        <taxon>Plectosphaerellaceae</taxon>
        <taxon>Sodiomyces</taxon>
    </lineage>
</organism>
<evidence type="ECO:0000313" key="4">
    <source>
        <dbReference type="EMBL" id="ROT34501.1"/>
    </source>
</evidence>
<dbReference type="EMBL" id="ML119069">
    <property type="protein sequence ID" value="ROT34501.1"/>
    <property type="molecule type" value="Genomic_DNA"/>
</dbReference>
<dbReference type="RefSeq" id="XP_028462307.1">
    <property type="nucleotide sequence ID" value="XM_028608926.1"/>
</dbReference>
<evidence type="ECO:0000256" key="2">
    <source>
        <dbReference type="ARBA" id="ARBA00022857"/>
    </source>
</evidence>
<dbReference type="GeneID" id="39577404"/>
<keyword evidence="3" id="KW-0560">Oxidoreductase</keyword>
<keyword evidence="5" id="KW-1185">Reference proteome</keyword>
<evidence type="ECO:0000256" key="1">
    <source>
        <dbReference type="ARBA" id="ARBA00006484"/>
    </source>
</evidence>
<dbReference type="PRINTS" id="PR00081">
    <property type="entry name" value="GDHRDH"/>
</dbReference>
<keyword evidence="2" id="KW-0521">NADP</keyword>
<proteinExistence type="inferred from homology"/>
<dbReference type="PRINTS" id="PR00080">
    <property type="entry name" value="SDRFAMILY"/>
</dbReference>
<reference evidence="4 5" key="1">
    <citation type="journal article" date="2018" name="Mol. Ecol.">
        <title>The obligate alkalophilic soda-lake fungus Sodiomyces alkalinus has shifted to a protein diet.</title>
        <authorList>
            <person name="Grum-Grzhimaylo A.A."/>
            <person name="Falkoski D.L."/>
            <person name="van den Heuvel J."/>
            <person name="Valero-Jimenez C.A."/>
            <person name="Min B."/>
            <person name="Choi I.G."/>
            <person name="Lipzen A."/>
            <person name="Daum C.G."/>
            <person name="Aanen D.K."/>
            <person name="Tsang A."/>
            <person name="Henrissat B."/>
            <person name="Bilanenko E.N."/>
            <person name="de Vries R.P."/>
            <person name="van Kan J.A.L."/>
            <person name="Grigoriev I.V."/>
            <person name="Debets A.J.M."/>
        </authorList>
    </citation>
    <scope>NUCLEOTIDE SEQUENCE [LARGE SCALE GENOMIC DNA]</scope>
    <source>
        <strain evidence="4 5">F11</strain>
    </source>
</reference>
<evidence type="ECO:0000313" key="5">
    <source>
        <dbReference type="Proteomes" id="UP000272025"/>
    </source>
</evidence>
<comment type="similarity">
    <text evidence="1">Belongs to the short-chain dehydrogenases/reductases (SDR) family.</text>
</comment>
<evidence type="ECO:0000256" key="3">
    <source>
        <dbReference type="ARBA" id="ARBA00023002"/>
    </source>
</evidence>
<dbReference type="Pfam" id="PF13561">
    <property type="entry name" value="adh_short_C2"/>
    <property type="match status" value="1"/>
</dbReference>
<dbReference type="AlphaFoldDB" id="A0A3N2PIX8"/>
<sequence>MNSIKGKVIALTGAASGIGRATAVQLASLGARLSLADANAKLLSEVEAELTAAHGAANIHAQAVDVRDSAAVNAWIDAAVAKFGPLDGAANAAGVLGTQQNVATMAEIDDQDWEFVMGVNAGGVMKCMRAQIPKLRDGGSIVNVASVAGLVGLPHAAAYHASKHAVCGLTKVAAKEFGARNLRVNAVAPGPIETPLLRDALGRLDANATPNFSTPIQRAGTADEVASLIIFLLTDESRYISGSVFPIDGGMTC</sequence>
<dbReference type="CDD" id="cd05233">
    <property type="entry name" value="SDR_c"/>
    <property type="match status" value="1"/>
</dbReference>
<dbReference type="Proteomes" id="UP000272025">
    <property type="component" value="Unassembled WGS sequence"/>
</dbReference>
<dbReference type="Gene3D" id="3.40.50.720">
    <property type="entry name" value="NAD(P)-binding Rossmann-like Domain"/>
    <property type="match status" value="1"/>
</dbReference>
<dbReference type="PANTHER" id="PTHR24321:SF8">
    <property type="entry name" value="ESTRADIOL 17-BETA-DEHYDROGENASE 8-RELATED"/>
    <property type="match status" value="1"/>
</dbReference>
<dbReference type="InterPro" id="IPR036291">
    <property type="entry name" value="NAD(P)-bd_dom_sf"/>
</dbReference>
<dbReference type="PANTHER" id="PTHR24321">
    <property type="entry name" value="DEHYDROGENASES, SHORT CHAIN"/>
    <property type="match status" value="1"/>
</dbReference>
<dbReference type="GO" id="GO:0016491">
    <property type="term" value="F:oxidoreductase activity"/>
    <property type="evidence" value="ECO:0007669"/>
    <property type="project" value="UniProtKB-KW"/>
</dbReference>
<dbReference type="SUPFAM" id="SSF51735">
    <property type="entry name" value="NAD(P)-binding Rossmann-fold domains"/>
    <property type="match status" value="1"/>
</dbReference>